<evidence type="ECO:0000256" key="1">
    <source>
        <dbReference type="ARBA" id="ARBA00007381"/>
    </source>
</evidence>
<name>A0AA36MFZ5_CYLNA</name>
<dbReference type="InterPro" id="IPR043129">
    <property type="entry name" value="ATPase_NBD"/>
</dbReference>
<dbReference type="CDD" id="cd10230">
    <property type="entry name" value="ASKHA_NBD_HSP70_HYOU1"/>
    <property type="match status" value="1"/>
</dbReference>
<evidence type="ECO:0000256" key="2">
    <source>
        <dbReference type="ARBA" id="ARBA00022741"/>
    </source>
</evidence>
<feature type="compositionally biased region" description="Basic and acidic residues" evidence="4">
    <location>
        <begin position="578"/>
        <end position="669"/>
    </location>
</feature>
<dbReference type="GO" id="GO:0005524">
    <property type="term" value="F:ATP binding"/>
    <property type="evidence" value="ECO:0007669"/>
    <property type="project" value="UniProtKB-KW"/>
</dbReference>
<dbReference type="InterPro" id="IPR029047">
    <property type="entry name" value="HSP70_peptide-bd_sf"/>
</dbReference>
<evidence type="ECO:0000256" key="4">
    <source>
        <dbReference type="SAM" id="MobiDB-lite"/>
    </source>
</evidence>
<dbReference type="AlphaFoldDB" id="A0AA36MFZ5"/>
<dbReference type="GO" id="GO:0140662">
    <property type="term" value="F:ATP-dependent protein folding chaperone"/>
    <property type="evidence" value="ECO:0007669"/>
    <property type="project" value="InterPro"/>
</dbReference>
<dbReference type="InterPro" id="IPR029048">
    <property type="entry name" value="HSP70_C_sf"/>
</dbReference>
<dbReference type="Gene3D" id="2.60.34.10">
    <property type="entry name" value="Substrate Binding Domain Of DNAk, Chain A, domain 1"/>
    <property type="match status" value="1"/>
</dbReference>
<keyword evidence="2" id="KW-0547">Nucleotide-binding</keyword>
<dbReference type="InterPro" id="IPR013126">
    <property type="entry name" value="Hsp_70_fam"/>
</dbReference>
<sequence length="962" mass="109155">MGDVRWRTLSLAFLVLSLLASSADGQYGAMSIDLGSQFIKVGFIKPGVPMEIVLNKESRRKTPNVLSIRNGERLFGDAAQGLAARYPASVYSHLYDLVAKHVNHPSVEMYRQRFPHLKLEKHVNNSAVVFPIGDINYPVETLLAMMLTHVREFTEAYAEQSIRDVVISVPAFFTQPERMVITKAAEIAKLNVLQLINDGTAAALDYGVFRQKEITEKPQRLMIYDMGASKTVATLVEYRLAKAKNGKEPKLTVLGVGFDRTLGGLEMTLRLRDLLVKMFKAHYKTQKDITTNERAMAKMLKEAERLKQVLSANPEHYAQVESIHEDIDMKLHVTRDEFNSLIDGLMKRVPAPIEQALKMAELTMDQVDQIVLMGAGTRVPRVQEELQKFVGSKELGRFLNTDEAIAMGALFQAAHLSKGFKVKPFGVEDLVIHPVQVNFISRQKQENGEVIEKPITRQVFQYKSIYPTPKKTITFTSYTDDFSFDLNYPDLTHFNEVQLKEFDNLTSHLTTVSVSGLAKALEEKMQKDQTEFMGVKVAFQMDLSGICQIEKAEAVIQRKSQGVVESITKTISGFFSSKTEEGEPTTEERKDEESSDEEKVVTEDASSKEEKTAQEKSDQSAEEEKPKEEKKDESKEDASSETKEKDEKETASKKEEKNATAEVKKKIPEISRVALKTEQIITTTHLMSKAEVAESKKILEQFEKRERHARERAAAENDLEGYAFEVSQLLDNENFVLHSTDDERNKIGEETKRIRTWLEDDTTPDTKTAEFTKNHVTLKALVRPVLRRVEEAKTLPEAIKNLESILNSSRIMANMGGDDEKSLFNKSDADAFAKKLDRLESWFTEKKEEQAKRKPNEDPALLTSEVAAKLKALDRELGLFMKKMRQTKLEDLEKMMKKKDADGKEKAENVTESEKEGEKAKEGEQPKEEAEKEKEEEKKKEKEEEKKKEEAVRAEEAAKEEL</sequence>
<dbReference type="Gene3D" id="3.90.640.10">
    <property type="entry name" value="Actin, Chain A, domain 4"/>
    <property type="match status" value="1"/>
</dbReference>
<dbReference type="GO" id="GO:0034663">
    <property type="term" value="C:endoplasmic reticulum chaperone complex"/>
    <property type="evidence" value="ECO:0007669"/>
    <property type="project" value="TreeGrafter"/>
</dbReference>
<keyword evidence="6" id="KW-1185">Reference proteome</keyword>
<proteinExistence type="inferred from homology"/>
<dbReference type="GO" id="GO:0030968">
    <property type="term" value="P:endoplasmic reticulum unfolded protein response"/>
    <property type="evidence" value="ECO:0007669"/>
    <property type="project" value="TreeGrafter"/>
</dbReference>
<comment type="similarity">
    <text evidence="1">Belongs to the heat shock protein 70 family.</text>
</comment>
<dbReference type="Gene3D" id="3.30.30.30">
    <property type="match status" value="1"/>
</dbReference>
<feature type="region of interest" description="Disordered" evidence="4">
    <location>
        <begin position="574"/>
        <end position="670"/>
    </location>
</feature>
<dbReference type="FunFam" id="3.90.640.10:FF:000004">
    <property type="entry name" value="Heat shock 70 kDa protein 4"/>
    <property type="match status" value="1"/>
</dbReference>
<dbReference type="EMBL" id="CATQJL010000316">
    <property type="protein sequence ID" value="CAJ0607927.1"/>
    <property type="molecule type" value="Genomic_DNA"/>
</dbReference>
<dbReference type="SUPFAM" id="SSF100934">
    <property type="entry name" value="Heat shock protein 70kD (HSP70), C-terminal subdomain"/>
    <property type="match status" value="1"/>
</dbReference>
<protein>
    <recommendedName>
        <fullName evidence="7">Hypoxia up-regulated protein 1</fullName>
    </recommendedName>
</protein>
<evidence type="ECO:0000313" key="5">
    <source>
        <dbReference type="EMBL" id="CAJ0607927.1"/>
    </source>
</evidence>
<comment type="caution">
    <text evidence="5">The sequence shown here is derived from an EMBL/GenBank/DDBJ whole genome shotgun (WGS) entry which is preliminary data.</text>
</comment>
<evidence type="ECO:0008006" key="7">
    <source>
        <dbReference type="Google" id="ProtNLM"/>
    </source>
</evidence>
<reference evidence="5" key="1">
    <citation type="submission" date="2023-07" db="EMBL/GenBank/DDBJ databases">
        <authorList>
            <consortium name="CYATHOMIX"/>
        </authorList>
    </citation>
    <scope>NUCLEOTIDE SEQUENCE</scope>
    <source>
        <strain evidence="5">N/A</strain>
    </source>
</reference>
<evidence type="ECO:0000256" key="3">
    <source>
        <dbReference type="ARBA" id="ARBA00022840"/>
    </source>
</evidence>
<keyword evidence="3" id="KW-0067">ATP-binding</keyword>
<dbReference type="SUPFAM" id="SSF53067">
    <property type="entry name" value="Actin-like ATPase domain"/>
    <property type="match status" value="2"/>
</dbReference>
<dbReference type="Pfam" id="PF00012">
    <property type="entry name" value="HSP70"/>
    <property type="match status" value="1"/>
</dbReference>
<dbReference type="Proteomes" id="UP001176961">
    <property type="component" value="Unassembled WGS sequence"/>
</dbReference>
<dbReference type="PANTHER" id="PTHR45639">
    <property type="entry name" value="HSC70CB, ISOFORM G-RELATED"/>
    <property type="match status" value="1"/>
</dbReference>
<dbReference type="Gene3D" id="1.20.1270.10">
    <property type="match status" value="1"/>
</dbReference>
<gene>
    <name evidence="5" type="ORF">CYNAS_LOCUS19910</name>
</gene>
<accession>A0AA36MFZ5</accession>
<dbReference type="Gene3D" id="3.30.420.40">
    <property type="match status" value="2"/>
</dbReference>
<feature type="region of interest" description="Disordered" evidence="4">
    <location>
        <begin position="890"/>
        <end position="962"/>
    </location>
</feature>
<dbReference type="PRINTS" id="PR00301">
    <property type="entry name" value="HEATSHOCK70"/>
</dbReference>
<dbReference type="PANTHER" id="PTHR45639:SF9">
    <property type="entry name" value="HYPOXIA UP-REGULATED PROTEIN 1"/>
    <property type="match status" value="1"/>
</dbReference>
<evidence type="ECO:0000313" key="6">
    <source>
        <dbReference type="Proteomes" id="UP001176961"/>
    </source>
</evidence>
<organism evidence="5 6">
    <name type="scientific">Cylicocyclus nassatus</name>
    <name type="common">Nematode worm</name>
    <dbReference type="NCBI Taxonomy" id="53992"/>
    <lineage>
        <taxon>Eukaryota</taxon>
        <taxon>Metazoa</taxon>
        <taxon>Ecdysozoa</taxon>
        <taxon>Nematoda</taxon>
        <taxon>Chromadorea</taxon>
        <taxon>Rhabditida</taxon>
        <taxon>Rhabditina</taxon>
        <taxon>Rhabditomorpha</taxon>
        <taxon>Strongyloidea</taxon>
        <taxon>Strongylidae</taxon>
        <taxon>Cylicocyclus</taxon>
    </lineage>
</organism>